<evidence type="ECO:0000256" key="2">
    <source>
        <dbReference type="SAM" id="MobiDB-lite"/>
    </source>
</evidence>
<evidence type="ECO:0000313" key="4">
    <source>
        <dbReference type="Proteomes" id="UP001287356"/>
    </source>
</evidence>
<comment type="caution">
    <text evidence="3">The sequence shown here is derived from an EMBL/GenBank/DDBJ whole genome shotgun (WGS) entry which is preliminary data.</text>
</comment>
<protein>
    <submittedName>
        <fullName evidence="3">Uncharacterized protein</fullName>
    </submittedName>
</protein>
<reference evidence="3" key="1">
    <citation type="journal article" date="2023" name="Mol. Phylogenet. Evol.">
        <title>Genome-scale phylogeny and comparative genomics of the fungal order Sordariales.</title>
        <authorList>
            <person name="Hensen N."/>
            <person name="Bonometti L."/>
            <person name="Westerberg I."/>
            <person name="Brannstrom I.O."/>
            <person name="Guillou S."/>
            <person name="Cros-Aarteil S."/>
            <person name="Calhoun S."/>
            <person name="Haridas S."/>
            <person name="Kuo A."/>
            <person name="Mondo S."/>
            <person name="Pangilinan J."/>
            <person name="Riley R."/>
            <person name="LaButti K."/>
            <person name="Andreopoulos B."/>
            <person name="Lipzen A."/>
            <person name="Chen C."/>
            <person name="Yan M."/>
            <person name="Daum C."/>
            <person name="Ng V."/>
            <person name="Clum A."/>
            <person name="Steindorff A."/>
            <person name="Ohm R.A."/>
            <person name="Martin F."/>
            <person name="Silar P."/>
            <person name="Natvig D.O."/>
            <person name="Lalanne C."/>
            <person name="Gautier V."/>
            <person name="Ament-Velasquez S.L."/>
            <person name="Kruys A."/>
            <person name="Hutchinson M.I."/>
            <person name="Powell A.J."/>
            <person name="Barry K."/>
            <person name="Miller A.N."/>
            <person name="Grigoriev I.V."/>
            <person name="Debuchy R."/>
            <person name="Gladieux P."/>
            <person name="Hiltunen Thoren M."/>
            <person name="Johannesson H."/>
        </authorList>
    </citation>
    <scope>NUCLEOTIDE SEQUENCE</scope>
    <source>
        <strain evidence="3">CBS 958.72</strain>
    </source>
</reference>
<keyword evidence="4" id="KW-1185">Reference proteome</keyword>
<keyword evidence="1" id="KW-0175">Coiled coil</keyword>
<feature type="region of interest" description="Disordered" evidence="2">
    <location>
        <begin position="193"/>
        <end position="224"/>
    </location>
</feature>
<evidence type="ECO:0000256" key="1">
    <source>
        <dbReference type="SAM" id="Coils"/>
    </source>
</evidence>
<dbReference type="EMBL" id="JAULSN010000003">
    <property type="protein sequence ID" value="KAK3376894.1"/>
    <property type="molecule type" value="Genomic_DNA"/>
</dbReference>
<sequence length="377" mass="41826">MELARVDALVDGLAEAFEAGLDFYMRWKKRVDNQNHYRRPEKASPAATSKCAVSTSLDMSSHRIRATYQVGFALIGPEFSAGDDECRQCLSAHLAQLRERVEGLRKALESKQRQFINLNDMFLVSEAIRIKGVAALADQYRRLAVGRAVPKELPIPRARPRSLLQPEQQSPPPAPVRVFPARDEFDRQTAVWSTTSDMPVFQSEPPSPPLTPKVPTDDTESCFGPPSEVGHATGRQALRPKNSVFSIFCPEAMALQVDPNRPIPASSKGKCSCGYRWKVPELSEATNYMPLKDGFRVTRRFLAKSHCDQSPDEGVAIGSSTEQPSPGYGCVLCTSTGRTETFETAENLQTHINATHDKWQMLHDKDMISPAVNGLTR</sequence>
<feature type="coiled-coil region" evidence="1">
    <location>
        <begin position="87"/>
        <end position="114"/>
    </location>
</feature>
<name>A0AAE0KI14_9PEZI</name>
<dbReference type="Proteomes" id="UP001287356">
    <property type="component" value="Unassembled WGS sequence"/>
</dbReference>
<reference evidence="3" key="2">
    <citation type="submission" date="2023-06" db="EMBL/GenBank/DDBJ databases">
        <authorList>
            <consortium name="Lawrence Berkeley National Laboratory"/>
            <person name="Haridas S."/>
            <person name="Hensen N."/>
            <person name="Bonometti L."/>
            <person name="Westerberg I."/>
            <person name="Brannstrom I.O."/>
            <person name="Guillou S."/>
            <person name="Cros-Aarteil S."/>
            <person name="Calhoun S."/>
            <person name="Kuo A."/>
            <person name="Mondo S."/>
            <person name="Pangilinan J."/>
            <person name="Riley R."/>
            <person name="Labutti K."/>
            <person name="Andreopoulos B."/>
            <person name="Lipzen A."/>
            <person name="Chen C."/>
            <person name="Yanf M."/>
            <person name="Daum C."/>
            <person name="Ng V."/>
            <person name="Clum A."/>
            <person name="Steindorff A."/>
            <person name="Ohm R."/>
            <person name="Martin F."/>
            <person name="Silar P."/>
            <person name="Natvig D."/>
            <person name="Lalanne C."/>
            <person name="Gautier V."/>
            <person name="Ament-Velasquez S.L."/>
            <person name="Kruys A."/>
            <person name="Hutchinson M.I."/>
            <person name="Powell A.J."/>
            <person name="Barry K."/>
            <person name="Miller A.N."/>
            <person name="Grigoriev I.V."/>
            <person name="Debuchy R."/>
            <person name="Gladieux P."/>
            <person name="Thoren M.H."/>
            <person name="Johannesson H."/>
        </authorList>
    </citation>
    <scope>NUCLEOTIDE SEQUENCE</scope>
    <source>
        <strain evidence="3">CBS 958.72</strain>
    </source>
</reference>
<organism evidence="3 4">
    <name type="scientific">Lasiosphaeria ovina</name>
    <dbReference type="NCBI Taxonomy" id="92902"/>
    <lineage>
        <taxon>Eukaryota</taxon>
        <taxon>Fungi</taxon>
        <taxon>Dikarya</taxon>
        <taxon>Ascomycota</taxon>
        <taxon>Pezizomycotina</taxon>
        <taxon>Sordariomycetes</taxon>
        <taxon>Sordariomycetidae</taxon>
        <taxon>Sordariales</taxon>
        <taxon>Lasiosphaeriaceae</taxon>
        <taxon>Lasiosphaeria</taxon>
    </lineage>
</organism>
<dbReference type="AlphaFoldDB" id="A0AAE0KI14"/>
<accession>A0AAE0KI14</accession>
<evidence type="ECO:0000313" key="3">
    <source>
        <dbReference type="EMBL" id="KAK3376894.1"/>
    </source>
</evidence>
<proteinExistence type="predicted"/>
<dbReference type="PANTHER" id="PTHR42354">
    <property type="entry name" value="C2H2-TYPE DOMAIN-CONTAINING PROTEIN"/>
    <property type="match status" value="1"/>
</dbReference>
<gene>
    <name evidence="3" type="ORF">B0T24DRAFT_232256</name>
</gene>
<feature type="region of interest" description="Disordered" evidence="2">
    <location>
        <begin position="156"/>
        <end position="178"/>
    </location>
</feature>
<dbReference type="PANTHER" id="PTHR42354:SF1">
    <property type="entry name" value="C2H2-TYPE DOMAIN-CONTAINING PROTEIN"/>
    <property type="match status" value="1"/>
</dbReference>